<feature type="transmembrane region" description="Helical" evidence="9">
    <location>
        <begin position="141"/>
        <end position="161"/>
    </location>
</feature>
<dbReference type="InterPro" id="IPR014710">
    <property type="entry name" value="RmlC-like_jellyroll"/>
</dbReference>
<comment type="subcellular location">
    <subcellularLocation>
        <location evidence="1">Membrane</location>
        <topology evidence="1">Multi-pass membrane protein</topology>
    </subcellularLocation>
</comment>
<dbReference type="Gene3D" id="1.10.287.70">
    <property type="match status" value="1"/>
</dbReference>
<evidence type="ECO:0000256" key="5">
    <source>
        <dbReference type="ARBA" id="ARBA00023065"/>
    </source>
</evidence>
<keyword evidence="6 9" id="KW-0472">Membrane</keyword>
<keyword evidence="4 9" id="KW-1133">Transmembrane helix</keyword>
<accession>A0AAE0GN57</accession>
<comment type="caution">
    <text evidence="11">The sequence shown here is derived from an EMBL/GenBank/DDBJ whole genome shotgun (WGS) entry which is preliminary data.</text>
</comment>
<feature type="region of interest" description="Disordered" evidence="8">
    <location>
        <begin position="1"/>
        <end position="22"/>
    </location>
</feature>
<dbReference type="GO" id="GO:0005249">
    <property type="term" value="F:voltage-gated potassium channel activity"/>
    <property type="evidence" value="ECO:0007669"/>
    <property type="project" value="InterPro"/>
</dbReference>
<dbReference type="GO" id="GO:0016020">
    <property type="term" value="C:membrane"/>
    <property type="evidence" value="ECO:0007669"/>
    <property type="project" value="UniProtKB-SubCell"/>
</dbReference>
<keyword evidence="7" id="KW-0407">Ion channel</keyword>
<evidence type="ECO:0000256" key="4">
    <source>
        <dbReference type="ARBA" id="ARBA00022989"/>
    </source>
</evidence>
<evidence type="ECO:0000313" key="12">
    <source>
        <dbReference type="Proteomes" id="UP001190700"/>
    </source>
</evidence>
<dbReference type="PANTHER" id="PTHR47823">
    <property type="entry name" value="ION_TRANS DOMAIN-CONTAINING PROTEIN"/>
    <property type="match status" value="1"/>
</dbReference>
<name>A0AAE0GN57_9CHLO</name>
<dbReference type="InterPro" id="IPR000595">
    <property type="entry name" value="cNMP-bd_dom"/>
</dbReference>
<dbReference type="Gene3D" id="2.60.120.10">
    <property type="entry name" value="Jelly Rolls"/>
    <property type="match status" value="1"/>
</dbReference>
<evidence type="ECO:0000256" key="6">
    <source>
        <dbReference type="ARBA" id="ARBA00023136"/>
    </source>
</evidence>
<dbReference type="SUPFAM" id="SSF81324">
    <property type="entry name" value="Voltage-gated potassium channels"/>
    <property type="match status" value="1"/>
</dbReference>
<feature type="transmembrane region" description="Helical" evidence="9">
    <location>
        <begin position="117"/>
        <end position="135"/>
    </location>
</feature>
<dbReference type="Proteomes" id="UP001190700">
    <property type="component" value="Unassembled WGS sequence"/>
</dbReference>
<dbReference type="PRINTS" id="PR01463">
    <property type="entry name" value="EAGCHANLFMLY"/>
</dbReference>
<dbReference type="SUPFAM" id="SSF51206">
    <property type="entry name" value="cAMP-binding domain-like"/>
    <property type="match status" value="1"/>
</dbReference>
<dbReference type="Pfam" id="PF00027">
    <property type="entry name" value="cNMP_binding"/>
    <property type="match status" value="1"/>
</dbReference>
<dbReference type="InterPro" id="IPR005821">
    <property type="entry name" value="Ion_trans_dom"/>
</dbReference>
<evidence type="ECO:0000256" key="3">
    <source>
        <dbReference type="ARBA" id="ARBA00022692"/>
    </source>
</evidence>
<sequence>MAEPQSVQLHSYPGEDETDDIPVSGLSIKYTRNPLRQQTKGVILEPELSDSIDTEESTSGFGTALDRFNSTSKDFCLGTSVYEVDAHTSPDNVSQYTSPLVLLPDTNFRRIWDCSQGVILIYIAIMVPIRVAFNYPSTGFFFYLEFIIDIYFFVDLGLNFFTAQQSEDPDANMITDLRKIAIKYACSWFVVDFVATIPVDLITSYLTDGGSCFDAPGGCDIEGSSGQLLKLVKLLRATRLLKLLRLTRLNRLLDRYSEELIYYNSVIHILKFPMATTVFERYLSSYYWAVQTMTTVGYGDFPAKTVEEQLLAVLTMTFGGFMFSFLISNMSTLIASANPGQTRSEERMRLVLGYLSENKLPPDLAARVLAFYRKQNQSNGGKAVLDGLPYVLRSEVFDVMYQKIISQAPLFINCPARVVNHVCTRLKPINFPQGRYIYHMGELADEMFIVNTGEVALVNFKQAKLNAVTSLAGNYPDPSRHNVASVFLSGNCFGEAALLGIVQRTEHVFSRTSTSLLSLSRSDWANFLLTYPQGGNDLLVLFLHRMMHLGNPTAVEAALHVLDLQHLQRSGVMVDDWMEQLRKLDCEDGGCLNPAVMEERAWKTPIFFAPDEERKRATADLAKLKLQDKSSGFALGRSMKRPRMNKDPGVIPDAEESKSTSTLDSTKTKWNDIQRSIKEGAISEDKWLSTLGSAGVSDIFEKNADSEADFFGTERSTTR</sequence>
<feature type="domain" description="Cyclic nucleotide-binding" evidence="10">
    <location>
        <begin position="410"/>
        <end position="528"/>
    </location>
</feature>
<keyword evidence="3 9" id="KW-0812">Transmembrane</keyword>
<dbReference type="InterPro" id="IPR018490">
    <property type="entry name" value="cNMP-bd_dom_sf"/>
</dbReference>
<evidence type="ECO:0000256" key="2">
    <source>
        <dbReference type="ARBA" id="ARBA00022448"/>
    </source>
</evidence>
<proteinExistence type="predicted"/>
<evidence type="ECO:0000256" key="8">
    <source>
        <dbReference type="SAM" id="MobiDB-lite"/>
    </source>
</evidence>
<dbReference type="EMBL" id="LGRX02003974">
    <property type="protein sequence ID" value="KAK3281184.1"/>
    <property type="molecule type" value="Genomic_DNA"/>
</dbReference>
<protein>
    <recommendedName>
        <fullName evidence="10">Cyclic nucleotide-binding domain-containing protein</fullName>
    </recommendedName>
</protein>
<dbReference type="PROSITE" id="PS50042">
    <property type="entry name" value="CNMP_BINDING_3"/>
    <property type="match status" value="1"/>
</dbReference>
<keyword evidence="2" id="KW-0813">Transport</keyword>
<evidence type="ECO:0000256" key="9">
    <source>
        <dbReference type="SAM" id="Phobius"/>
    </source>
</evidence>
<feature type="region of interest" description="Disordered" evidence="8">
    <location>
        <begin position="638"/>
        <end position="668"/>
    </location>
</feature>
<reference evidence="11 12" key="1">
    <citation type="journal article" date="2015" name="Genome Biol. Evol.">
        <title>Comparative Genomics of a Bacterivorous Green Alga Reveals Evolutionary Causalities and Consequences of Phago-Mixotrophic Mode of Nutrition.</title>
        <authorList>
            <person name="Burns J.A."/>
            <person name="Paasch A."/>
            <person name="Narechania A."/>
            <person name="Kim E."/>
        </authorList>
    </citation>
    <scope>NUCLEOTIDE SEQUENCE [LARGE SCALE GENOMIC DNA]</scope>
    <source>
        <strain evidence="11 12">PLY_AMNH</strain>
    </source>
</reference>
<dbReference type="CDD" id="cd00038">
    <property type="entry name" value="CAP_ED"/>
    <property type="match status" value="1"/>
</dbReference>
<organism evidence="11 12">
    <name type="scientific">Cymbomonas tetramitiformis</name>
    <dbReference type="NCBI Taxonomy" id="36881"/>
    <lineage>
        <taxon>Eukaryota</taxon>
        <taxon>Viridiplantae</taxon>
        <taxon>Chlorophyta</taxon>
        <taxon>Pyramimonadophyceae</taxon>
        <taxon>Pyramimonadales</taxon>
        <taxon>Pyramimonadaceae</taxon>
        <taxon>Cymbomonas</taxon>
    </lineage>
</organism>
<keyword evidence="12" id="KW-1185">Reference proteome</keyword>
<gene>
    <name evidence="11" type="ORF">CYMTET_11012</name>
</gene>
<evidence type="ECO:0000256" key="7">
    <source>
        <dbReference type="ARBA" id="ARBA00023303"/>
    </source>
</evidence>
<keyword evidence="5" id="KW-0406">Ion transport</keyword>
<dbReference type="PANTHER" id="PTHR47823:SF11">
    <property type="entry name" value="K+-CHANNEL ERG AND RELATED PROTEINS"/>
    <property type="match status" value="1"/>
</dbReference>
<dbReference type="SMART" id="SM00100">
    <property type="entry name" value="cNMP"/>
    <property type="match status" value="1"/>
</dbReference>
<evidence type="ECO:0000313" key="11">
    <source>
        <dbReference type="EMBL" id="KAK3281184.1"/>
    </source>
</evidence>
<dbReference type="InterPro" id="IPR003938">
    <property type="entry name" value="K_chnl_volt-dep_EAG/ELK/ERG"/>
</dbReference>
<evidence type="ECO:0000256" key="1">
    <source>
        <dbReference type="ARBA" id="ARBA00004141"/>
    </source>
</evidence>
<dbReference type="Pfam" id="PF00520">
    <property type="entry name" value="Ion_trans"/>
    <property type="match status" value="1"/>
</dbReference>
<dbReference type="AlphaFoldDB" id="A0AAE0GN57"/>
<evidence type="ECO:0000259" key="10">
    <source>
        <dbReference type="PROSITE" id="PS50042"/>
    </source>
</evidence>